<keyword evidence="2" id="KW-0813">Transport</keyword>
<dbReference type="Gene3D" id="2.130.10.10">
    <property type="entry name" value="YVTN repeat-like/Quinoprotein amine dehydrogenase"/>
    <property type="match status" value="1"/>
</dbReference>
<evidence type="ECO:0000313" key="14">
    <source>
        <dbReference type="Proteomes" id="UP000008141"/>
    </source>
</evidence>
<reference evidence="13 14" key="1">
    <citation type="journal article" date="2010" name="Plant Cell">
        <title>The Chlorella variabilis NC64A genome reveals adaptation to photosymbiosis, coevolution with viruses, and cryptic sex.</title>
        <authorList>
            <person name="Blanc G."/>
            <person name="Duncan G."/>
            <person name="Agarkova I."/>
            <person name="Borodovsky M."/>
            <person name="Gurnon J."/>
            <person name="Kuo A."/>
            <person name="Lindquist E."/>
            <person name="Lucas S."/>
            <person name="Pangilinan J."/>
            <person name="Polle J."/>
            <person name="Salamov A."/>
            <person name="Terry A."/>
            <person name="Yamada T."/>
            <person name="Dunigan D.D."/>
            <person name="Grigoriev I.V."/>
            <person name="Claverie J.M."/>
            <person name="Van Etten J.L."/>
        </authorList>
    </citation>
    <scope>NUCLEOTIDE SEQUENCE [LARGE SCALE GENOMIC DNA]</scope>
    <source>
        <strain evidence="13 14">NC64A</strain>
    </source>
</reference>
<dbReference type="PANTHER" id="PTHR23284">
    <property type="entry name" value="PROLACTIN REGULATORY ELEMENT BINDING PROTEIN"/>
    <property type="match status" value="1"/>
</dbReference>
<dbReference type="PROSITE" id="PS50082">
    <property type="entry name" value="WD_REPEATS_2"/>
    <property type="match status" value="1"/>
</dbReference>
<dbReference type="RefSeq" id="XP_005844566.1">
    <property type="nucleotide sequence ID" value="XM_005844504.1"/>
</dbReference>
<dbReference type="AlphaFoldDB" id="E1ZNR7"/>
<gene>
    <name evidence="13" type="ORF">CHLNCDRAFT_138790</name>
</gene>
<evidence type="ECO:0000256" key="8">
    <source>
        <dbReference type="ARBA" id="ARBA00022927"/>
    </source>
</evidence>
<protein>
    <submittedName>
        <fullName evidence="13">Uncharacterized protein</fullName>
    </submittedName>
</protein>
<evidence type="ECO:0000256" key="2">
    <source>
        <dbReference type="ARBA" id="ARBA00022448"/>
    </source>
</evidence>
<dbReference type="GeneID" id="17351920"/>
<dbReference type="STRING" id="554065.E1ZNR7"/>
<keyword evidence="14" id="KW-1185">Reference proteome</keyword>
<dbReference type="FunCoup" id="E1ZNR7">
    <property type="interactions" value="1911"/>
</dbReference>
<dbReference type="EMBL" id="GL433856">
    <property type="protein sequence ID" value="EFN52464.1"/>
    <property type="molecule type" value="Genomic_DNA"/>
</dbReference>
<dbReference type="InterPro" id="IPR011047">
    <property type="entry name" value="Quinoprotein_ADH-like_sf"/>
</dbReference>
<comment type="subcellular location">
    <subcellularLocation>
        <location evidence="1">Endoplasmic reticulum membrane</location>
        <topology evidence="1">Single-pass membrane protein</topology>
    </subcellularLocation>
</comment>
<keyword evidence="5" id="KW-0677">Repeat</keyword>
<dbReference type="GO" id="GO:0003400">
    <property type="term" value="P:regulation of COPII vesicle coating"/>
    <property type="evidence" value="ECO:0007669"/>
    <property type="project" value="TreeGrafter"/>
</dbReference>
<sequence>MARKKKEWGIKYGCPIYGIAWPPGEYVYVCGGGGHGIENKVVVLRCQDGVQSEEVAKLNTGQDAAYRLLMHPSGRALVCGMSVGGLERVDLQPASAGSTEPPKLALSQGDFKKRTKGIGPIKGMSFSGDGRLLALGGEDGWIEVWEWPAMKRLRRWQASDKAVRNVDFSPAHNDGVLFSCDEAGACRLWDAAAGEEIAQLAPPPDMPRATFFRCKSAIDEDGIVLYTPMKWKRDGWLVKWRQDADGGIRMDRRTRKPVAPAPICGFELSRSGELMAAVTPDGDQVVIDCETLRVVKHVRAAHMTFATSVAFSPDEQFIISGSSDASAVLTRVGRAPGGGGAAGLLAALLALLVALAAVLAGLLHHLAQTRPDDVRELLAPVAPALRTAAGATWLPPPLRDWLAQLT</sequence>
<evidence type="ECO:0000256" key="10">
    <source>
        <dbReference type="ARBA" id="ARBA00023136"/>
    </source>
</evidence>
<dbReference type="OrthoDB" id="2013972at2759"/>
<proteinExistence type="predicted"/>
<keyword evidence="3 11" id="KW-0853">WD repeat</keyword>
<keyword evidence="7" id="KW-0931">ER-Golgi transport</keyword>
<evidence type="ECO:0000256" key="4">
    <source>
        <dbReference type="ARBA" id="ARBA00022692"/>
    </source>
</evidence>
<evidence type="ECO:0000256" key="9">
    <source>
        <dbReference type="ARBA" id="ARBA00022989"/>
    </source>
</evidence>
<evidence type="ECO:0000256" key="6">
    <source>
        <dbReference type="ARBA" id="ARBA00022824"/>
    </source>
</evidence>
<dbReference type="SMART" id="SM00320">
    <property type="entry name" value="WD40"/>
    <property type="match status" value="3"/>
</dbReference>
<evidence type="ECO:0000313" key="13">
    <source>
        <dbReference type="EMBL" id="EFN52464.1"/>
    </source>
</evidence>
<evidence type="ECO:0000256" key="11">
    <source>
        <dbReference type="PROSITE-ProRule" id="PRU00221"/>
    </source>
</evidence>
<name>E1ZNR7_CHLVA</name>
<keyword evidence="9 12" id="KW-1133">Transmembrane helix</keyword>
<accession>E1ZNR7</accession>
<dbReference type="Proteomes" id="UP000008141">
    <property type="component" value="Unassembled WGS sequence"/>
</dbReference>
<organism evidence="14">
    <name type="scientific">Chlorella variabilis</name>
    <name type="common">Green alga</name>
    <dbReference type="NCBI Taxonomy" id="554065"/>
    <lineage>
        <taxon>Eukaryota</taxon>
        <taxon>Viridiplantae</taxon>
        <taxon>Chlorophyta</taxon>
        <taxon>core chlorophytes</taxon>
        <taxon>Trebouxiophyceae</taxon>
        <taxon>Chlorellales</taxon>
        <taxon>Chlorellaceae</taxon>
        <taxon>Chlorella clade</taxon>
        <taxon>Chlorella</taxon>
    </lineage>
</organism>
<dbReference type="InParanoid" id="E1ZNR7"/>
<keyword evidence="6" id="KW-0256">Endoplasmic reticulum</keyword>
<dbReference type="PANTHER" id="PTHR23284:SF0">
    <property type="entry name" value="PROLACTIN REGULATORY ELEMENT-BINDING PROTEIN"/>
    <property type="match status" value="1"/>
</dbReference>
<dbReference type="GO" id="GO:0005789">
    <property type="term" value="C:endoplasmic reticulum membrane"/>
    <property type="evidence" value="ECO:0007669"/>
    <property type="project" value="UniProtKB-SubCell"/>
</dbReference>
<dbReference type="GO" id="GO:0005085">
    <property type="term" value="F:guanyl-nucleotide exchange factor activity"/>
    <property type="evidence" value="ECO:0007669"/>
    <property type="project" value="InterPro"/>
</dbReference>
<dbReference type="OMA" id="YYVQPRI"/>
<dbReference type="eggNOG" id="KOG0771">
    <property type="taxonomic scope" value="Eukaryota"/>
</dbReference>
<dbReference type="InterPro" id="IPR001680">
    <property type="entry name" value="WD40_rpt"/>
</dbReference>
<evidence type="ECO:0000256" key="7">
    <source>
        <dbReference type="ARBA" id="ARBA00022892"/>
    </source>
</evidence>
<dbReference type="GO" id="GO:0015031">
    <property type="term" value="P:protein transport"/>
    <property type="evidence" value="ECO:0007669"/>
    <property type="project" value="UniProtKB-KW"/>
</dbReference>
<evidence type="ECO:0000256" key="12">
    <source>
        <dbReference type="SAM" id="Phobius"/>
    </source>
</evidence>
<dbReference type="Pfam" id="PF00400">
    <property type="entry name" value="WD40"/>
    <property type="match status" value="2"/>
</dbReference>
<evidence type="ECO:0000256" key="5">
    <source>
        <dbReference type="ARBA" id="ARBA00022737"/>
    </source>
</evidence>
<keyword evidence="8" id="KW-0653">Protein transport</keyword>
<dbReference type="SUPFAM" id="SSF50998">
    <property type="entry name" value="Quinoprotein alcohol dehydrogenase-like"/>
    <property type="match status" value="1"/>
</dbReference>
<evidence type="ECO:0000256" key="3">
    <source>
        <dbReference type="ARBA" id="ARBA00022574"/>
    </source>
</evidence>
<feature type="transmembrane region" description="Helical" evidence="12">
    <location>
        <begin position="341"/>
        <end position="363"/>
    </location>
</feature>
<keyword evidence="4 12" id="KW-0812">Transmembrane</keyword>
<feature type="repeat" description="WD" evidence="11">
    <location>
        <begin position="121"/>
        <end position="155"/>
    </location>
</feature>
<evidence type="ECO:0000256" key="1">
    <source>
        <dbReference type="ARBA" id="ARBA00004389"/>
    </source>
</evidence>
<dbReference type="GO" id="GO:0006888">
    <property type="term" value="P:endoplasmic reticulum to Golgi vesicle-mediated transport"/>
    <property type="evidence" value="ECO:0007669"/>
    <property type="project" value="TreeGrafter"/>
</dbReference>
<dbReference type="InterPro" id="IPR045260">
    <property type="entry name" value="Sec12-like"/>
</dbReference>
<dbReference type="KEGG" id="cvr:CHLNCDRAFT_138790"/>
<keyword evidence="10 12" id="KW-0472">Membrane</keyword>
<dbReference type="InterPro" id="IPR015943">
    <property type="entry name" value="WD40/YVTN_repeat-like_dom_sf"/>
</dbReference>